<dbReference type="InterPro" id="IPR017953">
    <property type="entry name" value="Carbohydrate_kinase_pred_CS"/>
</dbReference>
<dbReference type="Proteomes" id="UP000620075">
    <property type="component" value="Unassembled WGS sequence"/>
</dbReference>
<accession>A0A934NB40</accession>
<comment type="similarity">
    <text evidence="13">Belongs to the P-Pant transferase superfamily. AcpS family.</text>
</comment>
<feature type="binding site" evidence="14">
    <location>
        <position position="233"/>
    </location>
    <ligand>
        <name>(6S)-NADPHX</name>
        <dbReference type="ChEBI" id="CHEBI:64076"/>
    </ligand>
</feature>
<dbReference type="InterPro" id="IPR004568">
    <property type="entry name" value="Ppantetheine-prot_Trfase_dom"/>
</dbReference>
<gene>
    <name evidence="13" type="primary">acpS</name>
    <name evidence="14" type="synonym">nnrD</name>
    <name evidence="16" type="ORF">JF888_02600</name>
</gene>
<dbReference type="AlphaFoldDB" id="A0A934NB40"/>
<dbReference type="Pfam" id="PF01648">
    <property type="entry name" value="ACPS"/>
    <property type="match status" value="1"/>
</dbReference>
<dbReference type="RefSeq" id="WP_338176460.1">
    <property type="nucleotide sequence ID" value="NZ_JAEKNQ010000013.1"/>
</dbReference>
<name>A0A934NB40_9BACT</name>
<keyword evidence="9 14" id="KW-0520">NAD</keyword>
<keyword evidence="4 14" id="KW-0547">Nucleotide-binding</keyword>
<proteinExistence type="inferred from homology"/>
<evidence type="ECO:0000256" key="5">
    <source>
        <dbReference type="ARBA" id="ARBA00022832"/>
    </source>
</evidence>
<keyword evidence="6 14" id="KW-0067">ATP-binding</keyword>
<feature type="binding site" evidence="13">
    <location>
        <position position="54"/>
    </location>
    <ligand>
        <name>Mg(2+)</name>
        <dbReference type="ChEBI" id="CHEBI:18420"/>
    </ligand>
</feature>
<evidence type="ECO:0000256" key="13">
    <source>
        <dbReference type="HAMAP-Rule" id="MF_00101"/>
    </source>
</evidence>
<feature type="binding site" evidence="13">
    <location>
        <position position="8"/>
    </location>
    <ligand>
        <name>Mg(2+)</name>
        <dbReference type="ChEBI" id="CHEBI:18420"/>
    </ligand>
</feature>
<dbReference type="EC" id="4.2.1.136" evidence="14"/>
<evidence type="ECO:0000256" key="4">
    <source>
        <dbReference type="ARBA" id="ARBA00022741"/>
    </source>
</evidence>
<dbReference type="SUPFAM" id="SSF53613">
    <property type="entry name" value="Ribokinase-like"/>
    <property type="match status" value="1"/>
</dbReference>
<evidence type="ECO:0000259" key="15">
    <source>
        <dbReference type="PROSITE" id="PS51383"/>
    </source>
</evidence>
<comment type="caution">
    <text evidence="16">The sequence shown here is derived from an EMBL/GenBank/DDBJ whole genome shotgun (WGS) entry which is preliminary data.</text>
</comment>
<dbReference type="HAMAP" id="MF_01965">
    <property type="entry name" value="NADHX_dehydratase"/>
    <property type="match status" value="1"/>
</dbReference>
<comment type="cofactor">
    <cofactor evidence="13">
        <name>Mg(2+)</name>
        <dbReference type="ChEBI" id="CHEBI:18420"/>
    </cofactor>
</comment>
<evidence type="ECO:0000256" key="10">
    <source>
        <dbReference type="ARBA" id="ARBA00023098"/>
    </source>
</evidence>
<dbReference type="NCBIfam" id="TIGR00556">
    <property type="entry name" value="pantethn_trn"/>
    <property type="match status" value="1"/>
</dbReference>
<dbReference type="Gene3D" id="3.40.1190.20">
    <property type="match status" value="1"/>
</dbReference>
<comment type="catalytic activity">
    <reaction evidence="14">
        <text>(6S)-NADPHX + ADP = AMP + phosphate + NADPH + H(+)</text>
        <dbReference type="Rhea" id="RHEA:32235"/>
        <dbReference type="ChEBI" id="CHEBI:15378"/>
        <dbReference type="ChEBI" id="CHEBI:43474"/>
        <dbReference type="ChEBI" id="CHEBI:57783"/>
        <dbReference type="ChEBI" id="CHEBI:64076"/>
        <dbReference type="ChEBI" id="CHEBI:456215"/>
        <dbReference type="ChEBI" id="CHEBI:456216"/>
        <dbReference type="EC" id="4.2.1.136"/>
    </reaction>
</comment>
<keyword evidence="13" id="KW-0963">Cytoplasm</keyword>
<evidence type="ECO:0000256" key="6">
    <source>
        <dbReference type="ARBA" id="ARBA00022840"/>
    </source>
</evidence>
<feature type="binding site" evidence="14">
    <location>
        <position position="284"/>
    </location>
    <ligand>
        <name>(6S)-NADPHX</name>
        <dbReference type="ChEBI" id="CHEBI:64076"/>
    </ligand>
</feature>
<comment type="function">
    <text evidence="13">Transfers the 4'-phosphopantetheine moiety from coenzyme A to a Ser of acyl-carrier-protein.</text>
</comment>
<dbReference type="PROSITE" id="PS01050">
    <property type="entry name" value="YJEF_C_2"/>
    <property type="match status" value="1"/>
</dbReference>
<dbReference type="GO" id="GO:0008897">
    <property type="term" value="F:holo-[acyl-carrier-protein] synthase activity"/>
    <property type="evidence" value="ECO:0007669"/>
    <property type="project" value="UniProtKB-UniRule"/>
</dbReference>
<keyword evidence="1 13" id="KW-0444">Lipid biosynthesis</keyword>
<evidence type="ECO:0000256" key="2">
    <source>
        <dbReference type="ARBA" id="ARBA00022679"/>
    </source>
</evidence>
<dbReference type="PANTHER" id="PTHR12592">
    <property type="entry name" value="ATP-DEPENDENT (S)-NAD(P)H-HYDRATE DEHYDRATASE FAMILY MEMBER"/>
    <property type="match status" value="1"/>
</dbReference>
<evidence type="ECO:0000256" key="7">
    <source>
        <dbReference type="ARBA" id="ARBA00022842"/>
    </source>
</evidence>
<dbReference type="GO" id="GO:0046496">
    <property type="term" value="P:nicotinamide nucleotide metabolic process"/>
    <property type="evidence" value="ECO:0007669"/>
    <property type="project" value="UniProtKB-UniRule"/>
</dbReference>
<feature type="binding site" evidence="14">
    <location>
        <position position="162"/>
    </location>
    <ligand>
        <name>(6S)-NADPHX</name>
        <dbReference type="ChEBI" id="CHEBI:64076"/>
    </ligand>
</feature>
<keyword evidence="12 14" id="KW-0456">Lyase</keyword>
<dbReference type="EMBL" id="JAEKNQ010000013">
    <property type="protein sequence ID" value="MBJ7602076.1"/>
    <property type="molecule type" value="Genomic_DNA"/>
</dbReference>
<keyword evidence="10 13" id="KW-0443">Lipid metabolism</keyword>
<comment type="function">
    <text evidence="14">Catalyzes the dehydration of the S-form of NAD(P)HX at the expense of ADP, which is converted to AMP. Together with NAD(P)HX epimerase, which catalyzes the epimerization of the S- and R-forms, the enzyme allows the repair of both epimers of NAD(P)HX, a damaged form of NAD(P)H that is a result of enzymatic or heat-dependent hydration.</text>
</comment>
<keyword evidence="2 13" id="KW-0808">Transferase</keyword>
<dbReference type="EC" id="2.7.8.7" evidence="13"/>
<dbReference type="GO" id="GO:0005737">
    <property type="term" value="C:cytoplasm"/>
    <property type="evidence" value="ECO:0007669"/>
    <property type="project" value="UniProtKB-SubCell"/>
</dbReference>
<dbReference type="GO" id="GO:0006633">
    <property type="term" value="P:fatty acid biosynthetic process"/>
    <property type="evidence" value="ECO:0007669"/>
    <property type="project" value="UniProtKB-UniRule"/>
</dbReference>
<evidence type="ECO:0000256" key="14">
    <source>
        <dbReference type="HAMAP-Rule" id="MF_01965"/>
    </source>
</evidence>
<protein>
    <recommendedName>
        <fullName evidence="13 14">Multifunctional fusion protein</fullName>
    </recommendedName>
    <domain>
        <recommendedName>
            <fullName evidence="13">Holo-[acyl-carrier-protein] synthase</fullName>
            <shortName evidence="13">Holo-ACP synthase</shortName>
            <ecNumber evidence="13">2.7.8.7</ecNumber>
        </recommendedName>
        <alternativeName>
            <fullName evidence="13">4'-phosphopantetheinyl transferase AcpS</fullName>
        </alternativeName>
    </domain>
    <domain>
        <recommendedName>
            <fullName evidence="14">ADP-dependent (S)-NAD(P)H-hydrate dehydratase</fullName>
            <ecNumber evidence="14">4.2.1.136</ecNumber>
        </recommendedName>
        <alternativeName>
            <fullName evidence="14">ADP-dependent NAD(P)HX dehydratase</fullName>
        </alternativeName>
    </domain>
</protein>
<evidence type="ECO:0000256" key="8">
    <source>
        <dbReference type="ARBA" id="ARBA00022857"/>
    </source>
</evidence>
<dbReference type="GO" id="GO:0052855">
    <property type="term" value="F:ADP-dependent NAD(P)H-hydrate dehydratase activity"/>
    <property type="evidence" value="ECO:0007669"/>
    <property type="project" value="UniProtKB-UniRule"/>
</dbReference>
<dbReference type="SUPFAM" id="SSF56214">
    <property type="entry name" value="4'-phosphopantetheinyl transferase"/>
    <property type="match status" value="1"/>
</dbReference>
<dbReference type="Gene3D" id="3.90.470.20">
    <property type="entry name" value="4'-phosphopantetheinyl transferase domain"/>
    <property type="match status" value="1"/>
</dbReference>
<dbReference type="GO" id="GO:0052856">
    <property type="term" value="F:NAD(P)HX epimerase activity"/>
    <property type="evidence" value="ECO:0007669"/>
    <property type="project" value="TreeGrafter"/>
</dbReference>
<dbReference type="InterPro" id="IPR002582">
    <property type="entry name" value="ACPS"/>
</dbReference>
<feature type="binding site" evidence="14">
    <location>
        <position position="350"/>
    </location>
    <ligand>
        <name>AMP</name>
        <dbReference type="ChEBI" id="CHEBI:456215"/>
    </ligand>
</feature>
<evidence type="ECO:0000256" key="11">
    <source>
        <dbReference type="ARBA" id="ARBA00023160"/>
    </source>
</evidence>
<keyword evidence="11 13" id="KW-0275">Fatty acid biosynthesis</keyword>
<feature type="binding site" evidence="14">
    <location>
        <position position="351"/>
    </location>
    <ligand>
        <name>(6S)-NADPHX</name>
        <dbReference type="ChEBI" id="CHEBI:64076"/>
    </ligand>
</feature>
<dbReference type="HAMAP" id="MF_00101">
    <property type="entry name" value="AcpS"/>
    <property type="match status" value="1"/>
</dbReference>
<dbReference type="GO" id="GO:0005524">
    <property type="term" value="F:ATP binding"/>
    <property type="evidence" value="ECO:0007669"/>
    <property type="project" value="UniProtKB-KW"/>
</dbReference>
<dbReference type="CDD" id="cd01171">
    <property type="entry name" value="YXKO-related"/>
    <property type="match status" value="1"/>
</dbReference>
<dbReference type="PANTHER" id="PTHR12592:SF0">
    <property type="entry name" value="ATP-DEPENDENT (S)-NAD(P)H-HYDRATE DEHYDRATASE"/>
    <property type="match status" value="1"/>
</dbReference>
<dbReference type="PROSITE" id="PS51383">
    <property type="entry name" value="YJEF_C_3"/>
    <property type="match status" value="1"/>
</dbReference>
<comment type="subunit">
    <text evidence="14">Homotetramer.</text>
</comment>
<dbReference type="InterPro" id="IPR000631">
    <property type="entry name" value="CARKD"/>
</dbReference>
<keyword evidence="7 13" id="KW-0460">Magnesium</keyword>
<evidence type="ECO:0000256" key="9">
    <source>
        <dbReference type="ARBA" id="ARBA00023027"/>
    </source>
</evidence>
<dbReference type="NCBIfam" id="TIGR00196">
    <property type="entry name" value="yjeF_cterm"/>
    <property type="match status" value="1"/>
</dbReference>
<sequence>MIRTVGVDVCGVERMALAVRRSGAGFLKKTFTAAELAYCRGRSEKLAGRWAAKEAVIKCFTGTPIRYPRRHIEILPGPDGAPRVRLLETGSAHASQQPKIALSITHQAGIAVASASLALASVQEEPLPAPDAVVLPQRPPQAHKGSFGTVVGVAGSLGLTGAAFLSATSAARSGAGMVRLLVAESLYPILAVKCTEVMANRLPEAAPGAISHAAADGVLRQLRAAAAGYIGPGLGRDRSTWRMVYEVIAKAEVPLVIDADALNALAENRRLFAKLGPTRVLTPHPGELGRLLNRSTEQIQADRPAAVRQAARQSGATVVLKGARTLVCRADGPISEDPHEVPALATGGTGDVLTGLVAALLAQGCQPLEAAVTAVYVHAEAGRRLSRRLGESGLLASDLLGEIPLVMKVLREGGY</sequence>
<feature type="binding site" evidence="14">
    <location>
        <begin position="321"/>
        <end position="325"/>
    </location>
    <ligand>
        <name>AMP</name>
        <dbReference type="ChEBI" id="CHEBI:456215"/>
    </ligand>
</feature>
<dbReference type="InterPro" id="IPR037143">
    <property type="entry name" value="4-PPantetheinyl_Trfase_dom_sf"/>
</dbReference>
<comment type="catalytic activity">
    <reaction evidence="14">
        <text>(6S)-NADHX + ADP = AMP + phosphate + NADH + H(+)</text>
        <dbReference type="Rhea" id="RHEA:32223"/>
        <dbReference type="ChEBI" id="CHEBI:15378"/>
        <dbReference type="ChEBI" id="CHEBI:43474"/>
        <dbReference type="ChEBI" id="CHEBI:57945"/>
        <dbReference type="ChEBI" id="CHEBI:64074"/>
        <dbReference type="ChEBI" id="CHEBI:456215"/>
        <dbReference type="ChEBI" id="CHEBI:456216"/>
        <dbReference type="EC" id="4.2.1.136"/>
    </reaction>
</comment>
<organism evidence="16 17">
    <name type="scientific">Candidatus Dormiibacter inghamiae</name>
    <dbReference type="NCBI Taxonomy" id="3127013"/>
    <lineage>
        <taxon>Bacteria</taxon>
        <taxon>Bacillati</taxon>
        <taxon>Candidatus Dormiibacterota</taxon>
        <taxon>Candidatus Dormibacteria</taxon>
        <taxon>Candidatus Dormibacterales</taxon>
        <taxon>Candidatus Dormibacteraceae</taxon>
        <taxon>Candidatus Dormiibacter</taxon>
    </lineage>
</organism>
<dbReference type="InterPro" id="IPR029056">
    <property type="entry name" value="Ribokinase-like"/>
</dbReference>
<dbReference type="GO" id="GO:0110051">
    <property type="term" value="P:metabolite repair"/>
    <property type="evidence" value="ECO:0007669"/>
    <property type="project" value="TreeGrafter"/>
</dbReference>
<reference evidence="16 17" key="1">
    <citation type="submission" date="2020-10" db="EMBL/GenBank/DDBJ databases">
        <title>Ca. Dormibacterota MAGs.</title>
        <authorList>
            <person name="Montgomery K."/>
        </authorList>
    </citation>
    <scope>NUCLEOTIDE SEQUENCE [LARGE SCALE GENOMIC DNA]</scope>
    <source>
        <strain evidence="16">SC8811_S16_3</strain>
    </source>
</reference>
<evidence type="ECO:0000313" key="17">
    <source>
        <dbReference type="Proteomes" id="UP000620075"/>
    </source>
</evidence>
<keyword evidence="8 14" id="KW-0521">NADP</keyword>
<evidence type="ECO:0000256" key="12">
    <source>
        <dbReference type="ARBA" id="ARBA00023239"/>
    </source>
</evidence>
<dbReference type="Pfam" id="PF01256">
    <property type="entry name" value="Carb_kinase"/>
    <property type="match status" value="1"/>
</dbReference>
<dbReference type="GO" id="GO:0000287">
    <property type="term" value="F:magnesium ion binding"/>
    <property type="evidence" value="ECO:0007669"/>
    <property type="project" value="UniProtKB-UniRule"/>
</dbReference>
<evidence type="ECO:0000313" key="16">
    <source>
        <dbReference type="EMBL" id="MBJ7602076.1"/>
    </source>
</evidence>
<dbReference type="InterPro" id="IPR008278">
    <property type="entry name" value="4-PPantetheinyl_Trfase_dom"/>
</dbReference>
<comment type="catalytic activity">
    <reaction evidence="13">
        <text>apo-[ACP] + CoA = holo-[ACP] + adenosine 3',5'-bisphosphate + H(+)</text>
        <dbReference type="Rhea" id="RHEA:12068"/>
        <dbReference type="Rhea" id="RHEA-COMP:9685"/>
        <dbReference type="Rhea" id="RHEA-COMP:9690"/>
        <dbReference type="ChEBI" id="CHEBI:15378"/>
        <dbReference type="ChEBI" id="CHEBI:29999"/>
        <dbReference type="ChEBI" id="CHEBI:57287"/>
        <dbReference type="ChEBI" id="CHEBI:58343"/>
        <dbReference type="ChEBI" id="CHEBI:64479"/>
        <dbReference type="EC" id="2.7.8.7"/>
    </reaction>
</comment>
<feature type="domain" description="YjeF C-terminal" evidence="15">
    <location>
        <begin position="127"/>
        <end position="410"/>
    </location>
</feature>
<comment type="similarity">
    <text evidence="14">Belongs to the NnrD/CARKD family.</text>
</comment>
<comment type="subcellular location">
    <subcellularLocation>
        <location evidence="13">Cytoplasm</location>
    </subcellularLocation>
</comment>
<evidence type="ECO:0000256" key="1">
    <source>
        <dbReference type="ARBA" id="ARBA00022516"/>
    </source>
</evidence>
<keyword evidence="3 13" id="KW-0479">Metal-binding</keyword>
<evidence type="ECO:0000256" key="3">
    <source>
        <dbReference type="ARBA" id="ARBA00022723"/>
    </source>
</evidence>
<keyword evidence="5 13" id="KW-0276">Fatty acid metabolism</keyword>